<dbReference type="GO" id="GO:0022857">
    <property type="term" value="F:transmembrane transporter activity"/>
    <property type="evidence" value="ECO:0007669"/>
    <property type="project" value="TreeGrafter"/>
</dbReference>
<organism evidence="2 3">
    <name type="scientific">Clostridium disporicum</name>
    <dbReference type="NCBI Taxonomy" id="84024"/>
    <lineage>
        <taxon>Bacteria</taxon>
        <taxon>Bacillati</taxon>
        <taxon>Bacillota</taxon>
        <taxon>Clostridia</taxon>
        <taxon>Eubacteriales</taxon>
        <taxon>Clostridiaceae</taxon>
        <taxon>Clostridium</taxon>
    </lineage>
</organism>
<dbReference type="Proteomes" id="UP000095558">
    <property type="component" value="Unassembled WGS sequence"/>
</dbReference>
<feature type="transmembrane region" description="Helical" evidence="1">
    <location>
        <begin position="418"/>
        <end position="442"/>
    </location>
</feature>
<dbReference type="EMBL" id="CYZV01000027">
    <property type="protein sequence ID" value="CUO50104.1"/>
    <property type="molecule type" value="Genomic_DNA"/>
</dbReference>
<dbReference type="GO" id="GO:0005886">
    <property type="term" value="C:plasma membrane"/>
    <property type="evidence" value="ECO:0007669"/>
    <property type="project" value="TreeGrafter"/>
</dbReference>
<dbReference type="AlphaFoldDB" id="A0A174FIL1"/>
<dbReference type="PANTHER" id="PTHR30572:SF9">
    <property type="entry name" value="ABC TRANSPORTER PERMEASE PROTEIN"/>
    <property type="match status" value="1"/>
</dbReference>
<sequence length="452" mass="49814">MNVFKRSILYITRKKIKSIIMLFILFGIATAVLSGISIKKAANIARQDSNKDMANTFELQANFAGNFEGTIPENLIDKVSKVEGVKNYDAAIQGAGLDLENVNYIKPEKNVVQYNDDYKYEKLFSVEAHKSSEYDIKFISKSLKLIDGRHIVATDKNKVLIHKDLAEANNLKVGDTIKATKSAGDFNASTLSKSDYDLEIVGIFESENTERAGHKLEMPENLLITDVDTIKTLYGYSDGNVKYTNATFNTDTDVDKVTSKFKDIPTDWNKYTIVKSEDTFLALSKSFDSLDKIINMVLIGAIIAGVIILSLVLAFWIQGRVHETGILLSIGVSKFNIISQYIIELLLISILAFGGSYFSSKVISQNIGNTIVAQAGKQAVQDVQSGFGGFSLGNDVNSSLATRTVDEIDVKVEVEELIYVYVIGTVIIILSVMASSASIIRLKPKEILSKMS</sequence>
<gene>
    <name evidence="2" type="ORF">ERS852470_02529</name>
</gene>
<reference evidence="2 3" key="1">
    <citation type="submission" date="2015-09" db="EMBL/GenBank/DDBJ databases">
        <authorList>
            <consortium name="Pathogen Informatics"/>
        </authorList>
    </citation>
    <scope>NUCLEOTIDE SEQUENCE [LARGE SCALE GENOMIC DNA]</scope>
    <source>
        <strain evidence="2 3">2789STDY5834855</strain>
    </source>
</reference>
<dbReference type="OrthoDB" id="9812886at2"/>
<keyword evidence="1" id="KW-0472">Membrane</keyword>
<evidence type="ECO:0000256" key="1">
    <source>
        <dbReference type="SAM" id="Phobius"/>
    </source>
</evidence>
<proteinExistence type="predicted"/>
<name>A0A174FIL1_9CLOT</name>
<accession>A0A174FIL1</accession>
<evidence type="ECO:0000313" key="3">
    <source>
        <dbReference type="Proteomes" id="UP000095558"/>
    </source>
</evidence>
<keyword evidence="1" id="KW-1133">Transmembrane helix</keyword>
<feature type="transmembrane region" description="Helical" evidence="1">
    <location>
        <begin position="293"/>
        <end position="317"/>
    </location>
</feature>
<dbReference type="PANTHER" id="PTHR30572">
    <property type="entry name" value="MEMBRANE COMPONENT OF TRANSPORTER-RELATED"/>
    <property type="match status" value="1"/>
</dbReference>
<keyword evidence="1" id="KW-0812">Transmembrane</keyword>
<dbReference type="InterPro" id="IPR050250">
    <property type="entry name" value="Macrolide_Exporter_MacB"/>
</dbReference>
<feature type="transmembrane region" description="Helical" evidence="1">
    <location>
        <begin position="338"/>
        <end position="358"/>
    </location>
</feature>
<protein>
    <submittedName>
        <fullName evidence="2">ABC transporter permease</fullName>
    </submittedName>
</protein>
<evidence type="ECO:0000313" key="2">
    <source>
        <dbReference type="EMBL" id="CUO50104.1"/>
    </source>
</evidence>
<dbReference type="RefSeq" id="WP_005211998.1">
    <property type="nucleotide sequence ID" value="NZ_CYZV01000027.1"/>
</dbReference>